<evidence type="ECO:0000259" key="9">
    <source>
        <dbReference type="PROSITE" id="PS50867"/>
    </source>
</evidence>
<dbReference type="Ensembl" id="ENSCCRT00000006419.2">
    <property type="protein sequence ID" value="ENSCCRP00000005833.2"/>
    <property type="gene ID" value="ENSCCRG00000003434.2"/>
</dbReference>
<keyword evidence="2" id="KW-0158">Chromosome</keyword>
<reference evidence="10" key="1">
    <citation type="submission" date="2025-08" db="UniProtKB">
        <authorList>
            <consortium name="Ensembl"/>
        </authorList>
    </citation>
    <scope>IDENTIFICATION</scope>
</reference>
<keyword evidence="4" id="KW-0949">S-adenosyl-L-methionine</keyword>
<dbReference type="InterPro" id="IPR002110">
    <property type="entry name" value="Ankyrin_rpt"/>
</dbReference>
<dbReference type="PROSITE" id="PS50280">
    <property type="entry name" value="SET"/>
    <property type="match status" value="1"/>
</dbReference>
<dbReference type="SMART" id="SM00468">
    <property type="entry name" value="PreSET"/>
    <property type="match status" value="1"/>
</dbReference>
<dbReference type="GO" id="GO:0046974">
    <property type="term" value="F:histone H3K9 methyltransferase activity"/>
    <property type="evidence" value="ECO:0007669"/>
    <property type="project" value="TreeGrafter"/>
</dbReference>
<dbReference type="GO" id="GO:0000122">
    <property type="term" value="P:negative regulation of transcription by RNA polymerase II"/>
    <property type="evidence" value="ECO:0007669"/>
    <property type="project" value="TreeGrafter"/>
</dbReference>
<evidence type="ECO:0000256" key="2">
    <source>
        <dbReference type="ARBA" id="ARBA00022454"/>
    </source>
</evidence>
<keyword evidence="5" id="KW-0156">Chromatin regulator</keyword>
<organism evidence="10 11">
    <name type="scientific">Cyprinus carpio carpio</name>
    <dbReference type="NCBI Taxonomy" id="630221"/>
    <lineage>
        <taxon>Eukaryota</taxon>
        <taxon>Metazoa</taxon>
        <taxon>Chordata</taxon>
        <taxon>Craniata</taxon>
        <taxon>Vertebrata</taxon>
        <taxon>Euteleostomi</taxon>
        <taxon>Actinopterygii</taxon>
        <taxon>Neopterygii</taxon>
        <taxon>Teleostei</taxon>
        <taxon>Ostariophysi</taxon>
        <taxon>Cypriniformes</taxon>
        <taxon>Cyprinidae</taxon>
        <taxon>Cyprininae</taxon>
        <taxon>Cyprinus</taxon>
    </lineage>
</organism>
<dbReference type="SMART" id="SM00248">
    <property type="entry name" value="ANK"/>
    <property type="match status" value="6"/>
</dbReference>
<keyword evidence="3" id="KW-0489">Methyltransferase</keyword>
<feature type="region of interest" description="Disordered" evidence="7">
    <location>
        <begin position="27"/>
        <end position="193"/>
    </location>
</feature>
<dbReference type="InterPro" id="IPR036770">
    <property type="entry name" value="Ankyrin_rpt-contain_sf"/>
</dbReference>
<dbReference type="PROSITE" id="PS50088">
    <property type="entry name" value="ANK_REPEAT"/>
    <property type="match status" value="5"/>
</dbReference>
<feature type="repeat" description="ANK" evidence="6">
    <location>
        <begin position="681"/>
        <end position="705"/>
    </location>
</feature>
<dbReference type="SUPFAM" id="SSF48403">
    <property type="entry name" value="Ankyrin repeat"/>
    <property type="match status" value="1"/>
</dbReference>
<evidence type="ECO:0000313" key="10">
    <source>
        <dbReference type="Ensembl" id="ENSCCRP00000005833.2"/>
    </source>
</evidence>
<feature type="repeat" description="ANK" evidence="6">
    <location>
        <begin position="715"/>
        <end position="747"/>
    </location>
</feature>
<dbReference type="CDD" id="cd20905">
    <property type="entry name" value="EHMT_ZBD"/>
    <property type="match status" value="1"/>
</dbReference>
<dbReference type="PROSITE" id="PS50867">
    <property type="entry name" value="PRE_SET"/>
    <property type="match status" value="1"/>
</dbReference>
<dbReference type="PROSITE" id="PS50297">
    <property type="entry name" value="ANK_REP_REGION"/>
    <property type="match status" value="5"/>
</dbReference>
<dbReference type="InterPro" id="IPR043550">
    <property type="entry name" value="EHMT1/EHMT2"/>
</dbReference>
<dbReference type="GO" id="GO:0032259">
    <property type="term" value="P:methylation"/>
    <property type="evidence" value="ECO:0007669"/>
    <property type="project" value="UniProtKB-KW"/>
</dbReference>
<feature type="compositionally biased region" description="Basic and acidic residues" evidence="7">
    <location>
        <begin position="123"/>
        <end position="134"/>
    </location>
</feature>
<dbReference type="InterPro" id="IPR047762">
    <property type="entry name" value="EHMT_CRR"/>
</dbReference>
<dbReference type="InterPro" id="IPR001214">
    <property type="entry name" value="SET_dom"/>
</dbReference>
<feature type="repeat" description="ANK" evidence="6">
    <location>
        <begin position="648"/>
        <end position="680"/>
    </location>
</feature>
<keyword evidence="6" id="KW-0040">ANK repeat</keyword>
<evidence type="ECO:0000256" key="5">
    <source>
        <dbReference type="ARBA" id="ARBA00022853"/>
    </source>
</evidence>
<evidence type="ECO:0000259" key="8">
    <source>
        <dbReference type="PROSITE" id="PS50280"/>
    </source>
</evidence>
<evidence type="ECO:0000256" key="3">
    <source>
        <dbReference type="ARBA" id="ARBA00022603"/>
    </source>
</evidence>
<feature type="compositionally biased region" description="Basic and acidic residues" evidence="7">
    <location>
        <begin position="266"/>
        <end position="282"/>
    </location>
</feature>
<dbReference type="SMART" id="SM00317">
    <property type="entry name" value="SET"/>
    <property type="match status" value="1"/>
</dbReference>
<dbReference type="GO" id="GO:0005634">
    <property type="term" value="C:nucleus"/>
    <property type="evidence" value="ECO:0007669"/>
    <property type="project" value="InterPro"/>
</dbReference>
<feature type="region of interest" description="Disordered" evidence="7">
    <location>
        <begin position="248"/>
        <end position="284"/>
    </location>
</feature>
<dbReference type="AlphaFoldDB" id="A0A8C1A397"/>
<dbReference type="InterPro" id="IPR007728">
    <property type="entry name" value="Pre-SET_dom"/>
</dbReference>
<feature type="compositionally biased region" description="Basic and acidic residues" evidence="7">
    <location>
        <begin position="250"/>
        <end position="259"/>
    </location>
</feature>
<evidence type="ECO:0000256" key="1">
    <source>
        <dbReference type="ARBA" id="ARBA00004286"/>
    </source>
</evidence>
<feature type="domain" description="Pre-SET" evidence="9">
    <location>
        <begin position="903"/>
        <end position="966"/>
    </location>
</feature>
<dbReference type="PRINTS" id="PR01415">
    <property type="entry name" value="ANKYRIN"/>
</dbReference>
<dbReference type="GeneTree" id="ENSGT00940000159459"/>
<evidence type="ECO:0000313" key="11">
    <source>
        <dbReference type="Proteomes" id="UP001108240"/>
    </source>
</evidence>
<dbReference type="PANTHER" id="PTHR46307">
    <property type="entry name" value="G9A, ISOFORM B"/>
    <property type="match status" value="1"/>
</dbReference>
<feature type="compositionally biased region" description="Low complexity" evidence="7">
    <location>
        <begin position="62"/>
        <end position="86"/>
    </location>
</feature>
<dbReference type="FunFam" id="2.170.270.10:FF:000005">
    <property type="entry name" value="Euchromatic histone-lysine N-methyltransferase 2"/>
    <property type="match status" value="1"/>
</dbReference>
<accession>A0A8C1A397</accession>
<dbReference type="Pfam" id="PF12796">
    <property type="entry name" value="Ank_2"/>
    <property type="match status" value="3"/>
</dbReference>
<reference evidence="10" key="2">
    <citation type="submission" date="2025-09" db="UniProtKB">
        <authorList>
            <consortium name="Ensembl"/>
        </authorList>
    </citation>
    <scope>IDENTIFICATION</scope>
</reference>
<sequence>YICFIILIQTPSDGSSPQSKQEVELIAPVKGKQMEDVTGRPTTSTKSFLASGRAKMSVCGPSSKTTPSSSSSSSLSSSSSSSAQSSAGPPAKVHRARKTMNRPPFPQMKSVETIAAATPEKPVNNEKTDADAVVKKRKVDLDSDAAASPAGTPEKVPRPQTEPALNVSPAAGKVEPVATATKEHHSGWLEDLDEEADEEDFHLLYNSYSGDDLIYSDSKSDDGMVETLEAEHLSDHSSGSDRPLAAYKKTSAERDESPWKRQGKGKGRDKPPAGGLETDKGVESAVTVGSTDYTEVPLDSLDISAADSLSLSPHADGSDAETECLEELPLCSCRMEAPRVDGFSARSNRTCMAIESINGELVGCTNVIVKGETMRPSSRVSLMVLCETHRSHMVKHHCCPGCGYFCLSGTFLECCPDVHIAHRFHRGCVSVLGGGRSRGGVGVGLLFCPHCGEDASEAREVTIPPAAPSSGSNVVTASASSTTATPSSEILHLPQLHLARMRCRGDVRKGAELQTQPATATPGEDVVALGDGGVDSVGPSLVLPNGKPVCPSAIPPGDRRAALQRAILTQDTERRKKLRFHPRQLYPAAKQGEAQRVLLMLMEGIDPSYQSDSQNRRCALHAAAQRGLLEVCYLLIQAGAKVDAQDKTLRTPLLEAIVNNHVEVVKYLIQSGACVYHAEEDGSTGLHHAAKLGNLEVLMLLLSTGQVDLNAQDSGGWTPIIWAAEHRHIDVIRALLNRGADVTLRDKEMNVCLHWASFAGSAEIAELVLNAGCPLSSVNLHGDTPLHIAAREGYIDCVTLFLSRGADIDIMNKEGDTPLSLARCDTPVWVALQINRKLRRGISNRVVRTERIICSDVAQGYENVPIPCVNGVDDEGCPSDYKYIAENCETSTMNIDRNITHLQHCSCTDDCSSSNCLCGQLSIRCWYDKDHRLLQEFNKIEPPLIFECNMACSCHKTCKNRVVQAGIKVRLQLYRTEKMGWVQAFRTLLISDAEADVREDDSYLFDLDNKDGEVYCIDARYYGNISRFINHLCDPNIIPVRVFMLHQDLRFPRIAFFSSRDIFTGQELGFDYGDRFWDIKSKYFTCQCGSEKCKHSAEAIALEQSRLARLDVCPETASEAGLPVLGHS</sequence>
<dbReference type="Gene3D" id="1.25.40.20">
    <property type="entry name" value="Ankyrin repeat-containing domain"/>
    <property type="match status" value="1"/>
</dbReference>
<dbReference type="Pfam" id="PF00856">
    <property type="entry name" value="SET"/>
    <property type="match status" value="1"/>
</dbReference>
<keyword evidence="11" id="KW-1185">Reference proteome</keyword>
<dbReference type="InterPro" id="IPR046341">
    <property type="entry name" value="SET_dom_sf"/>
</dbReference>
<evidence type="ECO:0000256" key="4">
    <source>
        <dbReference type="ARBA" id="ARBA00022691"/>
    </source>
</evidence>
<evidence type="ECO:0000256" key="6">
    <source>
        <dbReference type="PROSITE-ProRule" id="PRU00023"/>
    </source>
</evidence>
<keyword evidence="3" id="KW-0808">Transferase</keyword>
<dbReference type="Gene3D" id="2.170.270.10">
    <property type="entry name" value="SET domain"/>
    <property type="match status" value="1"/>
</dbReference>
<feature type="repeat" description="ANK" evidence="6">
    <location>
        <begin position="781"/>
        <end position="813"/>
    </location>
</feature>
<feature type="repeat" description="ANK" evidence="6">
    <location>
        <begin position="615"/>
        <end position="647"/>
    </location>
</feature>
<dbReference type="Proteomes" id="UP001108240">
    <property type="component" value="Unplaced"/>
</dbReference>
<dbReference type="GO" id="GO:0008270">
    <property type="term" value="F:zinc ion binding"/>
    <property type="evidence" value="ECO:0007669"/>
    <property type="project" value="InterPro"/>
</dbReference>
<dbReference type="Pfam" id="PF05033">
    <property type="entry name" value="Pre-SET"/>
    <property type="match status" value="1"/>
</dbReference>
<proteinExistence type="predicted"/>
<name>A0A8C1A397_CYPCA</name>
<dbReference type="GO" id="GO:0002039">
    <property type="term" value="F:p53 binding"/>
    <property type="evidence" value="ECO:0007669"/>
    <property type="project" value="InterPro"/>
</dbReference>
<feature type="domain" description="SET" evidence="8">
    <location>
        <begin position="969"/>
        <end position="1073"/>
    </location>
</feature>
<comment type="subcellular location">
    <subcellularLocation>
        <location evidence="1">Chromosome</location>
    </subcellularLocation>
</comment>
<evidence type="ECO:0000256" key="7">
    <source>
        <dbReference type="SAM" id="MobiDB-lite"/>
    </source>
</evidence>
<dbReference type="Pfam" id="PF21533">
    <property type="entry name" value="EHMT1-2_CRR"/>
    <property type="match status" value="1"/>
</dbReference>
<dbReference type="GO" id="GO:0000785">
    <property type="term" value="C:chromatin"/>
    <property type="evidence" value="ECO:0007669"/>
    <property type="project" value="TreeGrafter"/>
</dbReference>
<dbReference type="PANTHER" id="PTHR46307:SF1">
    <property type="entry name" value="HISTONE-LYSINE N-METHYLTRANSFERASE EHMT2"/>
    <property type="match status" value="1"/>
</dbReference>
<protein>
    <submittedName>
        <fullName evidence="10">Euchromatic histone-lysine N-methyltransferase 2</fullName>
    </submittedName>
</protein>
<dbReference type="SUPFAM" id="SSF82199">
    <property type="entry name" value="SET domain"/>
    <property type="match status" value="1"/>
</dbReference>